<accession>A0A914RGI5</accession>
<evidence type="ECO:0000313" key="3">
    <source>
        <dbReference type="WBParaSite" id="PEQ_0000083701-mRNA-1"/>
    </source>
</evidence>
<feature type="transmembrane region" description="Helical" evidence="1">
    <location>
        <begin position="35"/>
        <end position="58"/>
    </location>
</feature>
<dbReference type="Proteomes" id="UP000887564">
    <property type="component" value="Unplaced"/>
</dbReference>
<dbReference type="Gene3D" id="1.20.1070.10">
    <property type="entry name" value="Rhodopsin 7-helix transmembrane proteins"/>
    <property type="match status" value="1"/>
</dbReference>
<evidence type="ECO:0000256" key="1">
    <source>
        <dbReference type="SAM" id="Phobius"/>
    </source>
</evidence>
<evidence type="ECO:0000313" key="2">
    <source>
        <dbReference type="Proteomes" id="UP000887564"/>
    </source>
</evidence>
<name>A0A914RGI5_PAREQ</name>
<dbReference type="WBParaSite" id="PEQ_0000083701-mRNA-1">
    <property type="protein sequence ID" value="PEQ_0000083701-mRNA-1"/>
    <property type="gene ID" value="PEQ_0000083701"/>
</dbReference>
<keyword evidence="2" id="KW-1185">Reference proteome</keyword>
<organism evidence="2 3">
    <name type="scientific">Parascaris equorum</name>
    <name type="common">Equine roundworm</name>
    <dbReference type="NCBI Taxonomy" id="6256"/>
    <lineage>
        <taxon>Eukaryota</taxon>
        <taxon>Metazoa</taxon>
        <taxon>Ecdysozoa</taxon>
        <taxon>Nematoda</taxon>
        <taxon>Chromadorea</taxon>
        <taxon>Rhabditida</taxon>
        <taxon>Spirurina</taxon>
        <taxon>Ascaridomorpha</taxon>
        <taxon>Ascaridoidea</taxon>
        <taxon>Ascarididae</taxon>
        <taxon>Parascaris</taxon>
    </lineage>
</organism>
<sequence>MAIFRGAVKIPGTEFEQCYPVIDRYSDEVLLLFNLFHVITTFYVPLTIVVVCYTLIGLSLRRQMAQRKTLNDEKRYAMMCATRIRFLKASIPRNSNDSAEQDITAQDQWQERSVVREWLRVAFPTALCGRSHAPVQNLIFFRSQAVF</sequence>
<proteinExistence type="predicted"/>
<keyword evidence="1" id="KW-1133">Transmembrane helix</keyword>
<keyword evidence="1" id="KW-0472">Membrane</keyword>
<keyword evidence="1" id="KW-0812">Transmembrane</keyword>
<dbReference type="AlphaFoldDB" id="A0A914RGI5"/>
<protein>
    <submittedName>
        <fullName evidence="3">G-protein coupled receptors family 1 profile domain-containing protein</fullName>
    </submittedName>
</protein>
<reference evidence="3" key="1">
    <citation type="submission" date="2022-11" db="UniProtKB">
        <authorList>
            <consortium name="WormBaseParasite"/>
        </authorList>
    </citation>
    <scope>IDENTIFICATION</scope>
</reference>
<dbReference type="SUPFAM" id="SSF81321">
    <property type="entry name" value="Family A G protein-coupled receptor-like"/>
    <property type="match status" value="1"/>
</dbReference>